<evidence type="ECO:0000313" key="6">
    <source>
        <dbReference type="Proteomes" id="UP000078555"/>
    </source>
</evidence>
<protein>
    <submittedName>
        <fullName evidence="4">PIR Superfamily Protein</fullName>
    </submittedName>
</protein>
<sequence>MVEALVDNISTSLEEDDNNFKKQNVLWHLYYKLNSMYTICSSSETCTGCNLKKSSIHYINCAIEKVISEWDVYIQFLKSLGTMDNNLCCDYVIHWLYGKIKENGFNIDELNSLYGKVEKHLKGKCDDKTKSDEFYMKFVKDYDIEVIKDKKRLYDFVEYYDNIKNILNNNDDLKKGKYCNYIELMFKLYKKMKRNNLRLKYNKEIDSFEKKFKINNTELTHLKSKCPEKELDLEFKEENNALLQLKQAKSESCEIGNILTSNTSPYKGHTYENVLKTLYSYNVYDKLNASVAKNEYCSVCKEVEVLEKNYPGITQLCQKIARNLKKKLEDIQDKEKSESDRCLYLIHWTYDEAGKLFNGNKNKIHEIPFFPNLLKISSSINYELMREDILENSKKILSEFDIRFKAIQKGIGNSFNLKKNTKDYEKLIKERFVSHDELGNYKPCFYSFDCNIDECKEMKELFDYFKNYDTFKCNNDSKKTECKIHCEYLIYINKLYEKHIEECCTCFFRSNECRDNCPHYFKCDQKYNPYTLFSALKCNDILPSGMSMQKINKPISVDRDFIIKSEKSSITGFKNISRDPFNIVMSVAFTLLGIFFLFFCSIKFTPFGPWLYNKVLKTEKNKYDTYERHSQELLKNDSEYNNTNSQNRRLRITYQSTDNSVR</sequence>
<dbReference type="EMBL" id="FLRD01000111">
    <property type="protein sequence ID" value="SBT39501.1"/>
    <property type="molecule type" value="Genomic_DNA"/>
</dbReference>
<dbReference type="Proteomes" id="UP000078550">
    <property type="component" value="Unassembled WGS sequence"/>
</dbReference>
<evidence type="ECO:0000313" key="3">
    <source>
        <dbReference type="EMBL" id="SBT39501.1"/>
    </source>
</evidence>
<evidence type="ECO:0000313" key="4">
    <source>
        <dbReference type="EMBL" id="SBT39991.1"/>
    </source>
</evidence>
<dbReference type="Pfam" id="PF05795">
    <property type="entry name" value="Plasmodium_Vir"/>
    <property type="match status" value="3"/>
</dbReference>
<organism evidence="4 5">
    <name type="scientific">Plasmodium ovale wallikeri</name>
    <dbReference type="NCBI Taxonomy" id="864142"/>
    <lineage>
        <taxon>Eukaryota</taxon>
        <taxon>Sar</taxon>
        <taxon>Alveolata</taxon>
        <taxon>Apicomplexa</taxon>
        <taxon>Aconoidasida</taxon>
        <taxon>Haemosporida</taxon>
        <taxon>Plasmodiidae</taxon>
        <taxon>Plasmodium</taxon>
        <taxon>Plasmodium (Plasmodium)</taxon>
    </lineage>
</organism>
<proteinExistence type="predicted"/>
<evidence type="ECO:0000256" key="2">
    <source>
        <dbReference type="SAM" id="Phobius"/>
    </source>
</evidence>
<reference evidence="4" key="2">
    <citation type="submission" date="2016-05" db="EMBL/GenBank/DDBJ databases">
        <authorList>
            <person name="Lavstsen T."/>
            <person name="Jespersen J.S."/>
        </authorList>
    </citation>
    <scope>NUCLEOTIDE SEQUENCE [LARGE SCALE GENOMIC DNA]</scope>
</reference>
<evidence type="ECO:0000313" key="5">
    <source>
        <dbReference type="Proteomes" id="UP000078550"/>
    </source>
</evidence>
<feature type="compositionally biased region" description="Polar residues" evidence="1">
    <location>
        <begin position="639"/>
        <end position="662"/>
    </location>
</feature>
<keyword evidence="2" id="KW-0812">Transmembrane</keyword>
<dbReference type="Proteomes" id="UP000078555">
    <property type="component" value="Unassembled WGS sequence"/>
</dbReference>
<evidence type="ECO:0000256" key="1">
    <source>
        <dbReference type="SAM" id="MobiDB-lite"/>
    </source>
</evidence>
<keyword evidence="2" id="KW-1133">Transmembrane helix</keyword>
<reference evidence="5 6" key="1">
    <citation type="submission" date="2016-05" db="EMBL/GenBank/DDBJ databases">
        <authorList>
            <person name="Naeem Raeece"/>
        </authorList>
    </citation>
    <scope>NUCLEOTIDE SEQUENCE [LARGE SCALE GENOMIC DNA]</scope>
</reference>
<dbReference type="InterPro" id="IPR008780">
    <property type="entry name" value="Plasmodium_Vir"/>
</dbReference>
<accession>A0A1A8Z7S3</accession>
<keyword evidence="6" id="KW-1185">Reference proteome</keyword>
<feature type="region of interest" description="Disordered" evidence="1">
    <location>
        <begin position="638"/>
        <end position="662"/>
    </location>
</feature>
<dbReference type="EMBL" id="FLRE01000150">
    <property type="protein sequence ID" value="SBT39991.1"/>
    <property type="molecule type" value="Genomic_DNA"/>
</dbReference>
<name>A0A1A8Z7S3_PLAOA</name>
<feature type="transmembrane region" description="Helical" evidence="2">
    <location>
        <begin position="583"/>
        <end position="604"/>
    </location>
</feature>
<gene>
    <name evidence="3" type="ORF">POVWA1_040110</name>
    <name evidence="4" type="ORF">POVWA2_038880</name>
</gene>
<dbReference type="AlphaFoldDB" id="A0A1A8Z7S3"/>
<keyword evidence="2" id="KW-0472">Membrane</keyword>